<accession>A0A090VJD5</accession>
<proteinExistence type="predicted"/>
<name>A0A090VJD5_9FLAO</name>
<dbReference type="OrthoDB" id="7063697at2"/>
<comment type="caution">
    <text evidence="1">The sequence shown here is derived from an EMBL/GenBank/DDBJ whole genome shotgun (WGS) entry which is preliminary data.</text>
</comment>
<sequence>MNTTFKELLSDTNIDSEDALLEVSDRIFIDKPISQIKEKATKEAFNIFICVQIIGCWKSDGWNIGIFGNFPEIVPYASIALKNIGLNQISDIVLEIIETFPEGTDFSQNNQDYCDVINFLGGHNRFIKDKEKFEKYSEKEIVDIKEKHFNSLEKAEKLVGNLWSYNSPNIEGWGIVIDYLKKNINSKLWKE</sequence>
<dbReference type="RefSeq" id="WP_042506704.1">
    <property type="nucleotide sequence ID" value="NZ_BBNQ01000024.1"/>
</dbReference>
<reference evidence="1 2" key="1">
    <citation type="journal article" date="2014" name="Genome Announc.">
        <title>Draft Genome Sequences of Marine Flavobacterium Algibacter lectus Strains SS8 and NR4.</title>
        <authorList>
            <person name="Takatani N."/>
            <person name="Nakanishi M."/>
            <person name="Meirelles P."/>
            <person name="Mino S."/>
            <person name="Suda W."/>
            <person name="Oshima K."/>
            <person name="Hattori M."/>
            <person name="Ohkuma M."/>
            <person name="Hosokawa M."/>
            <person name="Miyashita K."/>
            <person name="Thompson F.L."/>
            <person name="Niwa A."/>
            <person name="Sawabe T."/>
            <person name="Sawabe T."/>
        </authorList>
    </citation>
    <scope>NUCLEOTIDE SEQUENCE [LARGE SCALE GENOMIC DNA]</scope>
    <source>
        <strain evidence="1 2">JCM 19300</strain>
    </source>
</reference>
<evidence type="ECO:0008006" key="3">
    <source>
        <dbReference type="Google" id="ProtNLM"/>
    </source>
</evidence>
<organism evidence="1 2">
    <name type="scientific">Algibacter lectus</name>
    <dbReference type="NCBI Taxonomy" id="221126"/>
    <lineage>
        <taxon>Bacteria</taxon>
        <taxon>Pseudomonadati</taxon>
        <taxon>Bacteroidota</taxon>
        <taxon>Flavobacteriia</taxon>
        <taxon>Flavobacteriales</taxon>
        <taxon>Flavobacteriaceae</taxon>
        <taxon>Algibacter</taxon>
    </lineage>
</organism>
<gene>
    <name evidence="1" type="ORF">JCM19300_2018</name>
</gene>
<dbReference type="AlphaFoldDB" id="A0A090VJD5"/>
<dbReference type="Proteomes" id="UP000029644">
    <property type="component" value="Unassembled WGS sequence"/>
</dbReference>
<dbReference type="EMBL" id="BBNQ01000024">
    <property type="protein sequence ID" value="GAL64870.1"/>
    <property type="molecule type" value="Genomic_DNA"/>
</dbReference>
<evidence type="ECO:0000313" key="1">
    <source>
        <dbReference type="EMBL" id="GAL64870.1"/>
    </source>
</evidence>
<evidence type="ECO:0000313" key="2">
    <source>
        <dbReference type="Proteomes" id="UP000029644"/>
    </source>
</evidence>
<protein>
    <recommendedName>
        <fullName evidence="3">DUF4375 domain-containing protein</fullName>
    </recommendedName>
</protein>